<dbReference type="RefSeq" id="WP_057099304.1">
    <property type="nucleotide sequence ID" value="NZ_CAXKYE010000024.1"/>
</dbReference>
<gene>
    <name evidence="5" type="ORF">BvMPK_3446</name>
    <name evidence="6" type="ORF">GAS37_01260</name>
    <name evidence="8" type="ORF">GAZ06_02280</name>
    <name evidence="7" type="ORF">GAZ09_01625</name>
    <name evidence="9" type="ORF">KTG10_10340</name>
</gene>
<feature type="transmembrane region" description="Helical" evidence="3">
    <location>
        <begin position="308"/>
        <end position="330"/>
    </location>
</feature>
<dbReference type="SUPFAM" id="SSF53448">
    <property type="entry name" value="Nucleotide-diphospho-sugar transferases"/>
    <property type="match status" value="1"/>
</dbReference>
<accession>A0A0P0M4V3</accession>
<protein>
    <submittedName>
        <fullName evidence="5 9">Glycosyltransferase</fullName>
    </submittedName>
    <submittedName>
        <fullName evidence="6">Glycosyltransferase family 2 protein</fullName>
    </submittedName>
</protein>
<name>A0A0P0M4V3_PHOVU</name>
<evidence type="ECO:0000256" key="1">
    <source>
        <dbReference type="ARBA" id="ARBA00022676"/>
    </source>
</evidence>
<reference evidence="5 10" key="2">
    <citation type="journal article" date="2016" name="Genome Biol. Evol.">
        <title>Extensive mobilome-driven genome diversification in mouse gut-associated Bacteroides vulgatus mpk.</title>
        <authorList>
            <person name="Lange A."/>
            <person name="Beier S."/>
            <person name="Steimle A."/>
            <person name="Autenrieth I.B."/>
            <person name="Huson D.H."/>
            <person name="Frick J.S."/>
        </authorList>
    </citation>
    <scope>NUCLEOTIDE SEQUENCE [LARGE SCALE GENOMIC DNA]</scope>
    <source>
        <strain evidence="5">Mpk</strain>
        <strain evidence="10">mpk</strain>
    </source>
</reference>
<dbReference type="Pfam" id="PF00535">
    <property type="entry name" value="Glycos_transf_2"/>
    <property type="match status" value="1"/>
</dbReference>
<dbReference type="Proteomes" id="UP000061587">
    <property type="component" value="Chromosome"/>
</dbReference>
<evidence type="ECO:0000313" key="13">
    <source>
        <dbReference type="Proteomes" id="UP000483142"/>
    </source>
</evidence>
<feature type="domain" description="Glycosyltransferase 2-like" evidence="4">
    <location>
        <begin position="11"/>
        <end position="154"/>
    </location>
</feature>
<dbReference type="CDD" id="cd00761">
    <property type="entry name" value="Glyco_tranf_GTA_type"/>
    <property type="match status" value="1"/>
</dbReference>
<evidence type="ECO:0000313" key="7">
    <source>
        <dbReference type="EMBL" id="KAB6456933.1"/>
    </source>
</evidence>
<evidence type="ECO:0000313" key="5">
    <source>
        <dbReference type="EMBL" id="ALK86008.1"/>
    </source>
</evidence>
<dbReference type="GO" id="GO:0016758">
    <property type="term" value="F:hexosyltransferase activity"/>
    <property type="evidence" value="ECO:0007669"/>
    <property type="project" value="UniProtKB-ARBA"/>
</dbReference>
<proteinExistence type="predicted"/>
<dbReference type="Proteomes" id="UP000468344">
    <property type="component" value="Unassembled WGS sequence"/>
</dbReference>
<dbReference type="EMBL" id="CP013020">
    <property type="protein sequence ID" value="ALK86008.1"/>
    <property type="molecule type" value="Genomic_DNA"/>
</dbReference>
<evidence type="ECO:0000313" key="10">
    <source>
        <dbReference type="Proteomes" id="UP000061587"/>
    </source>
</evidence>
<evidence type="ECO:0000313" key="12">
    <source>
        <dbReference type="Proteomes" id="UP000470332"/>
    </source>
</evidence>
<evidence type="ECO:0000313" key="8">
    <source>
        <dbReference type="EMBL" id="KAB6481339.1"/>
    </source>
</evidence>
<reference evidence="9" key="4">
    <citation type="submission" date="2021-06" db="EMBL/GenBank/DDBJ databases">
        <title>Collection of gut derived symbiotic bacterial strains cultured from healthy donors.</title>
        <authorList>
            <person name="Lin H."/>
            <person name="Littmann E."/>
            <person name="Pamer E.G."/>
        </authorList>
    </citation>
    <scope>NUCLEOTIDE SEQUENCE</scope>
    <source>
        <strain evidence="9">MSK.6.33</strain>
    </source>
</reference>
<evidence type="ECO:0000259" key="4">
    <source>
        <dbReference type="Pfam" id="PF00535"/>
    </source>
</evidence>
<dbReference type="EMBL" id="JAHPYS010000019">
    <property type="protein sequence ID" value="MBU9139134.1"/>
    <property type="molecule type" value="Genomic_DNA"/>
</dbReference>
<dbReference type="EMBL" id="WCXA01000002">
    <property type="protein sequence ID" value="KAB3867039.1"/>
    <property type="molecule type" value="Genomic_DNA"/>
</dbReference>
<keyword evidence="3" id="KW-1133">Transmembrane helix</keyword>
<dbReference type="Proteomes" id="UP000483142">
    <property type="component" value="Unassembled WGS sequence"/>
</dbReference>
<keyword evidence="1" id="KW-0328">Glycosyltransferase</keyword>
<dbReference type="Proteomes" id="UP000470332">
    <property type="component" value="Unassembled WGS sequence"/>
</dbReference>
<evidence type="ECO:0000313" key="6">
    <source>
        <dbReference type="EMBL" id="KAB3867039.1"/>
    </source>
</evidence>
<sequence length="340" mass="39976">MLMESNVPKISVLIPVYNVEKYVERCMISVLNQTMQEGVEVIIVNDCTPDCSMEIIRKTLCAHVKENGMTIRIVEHKTNRGTAATRNTAMSYATGKYTIFIDSDDYIEPDMLEVMYSKAVEIDADIVIADHWNEYRDCSRYVKASVDDNGNMIFSQLIRGKSTYLWDKLIKRSLYLKYHIVWQEGMDWKEDFKTTIPLCFFARKIIGIPKAFYHYVHYNDSSMTTKKNHGKKDILSWLSAASFLTNFIEENKIKGYEQDVAYYLLRTKVFCISFSGRNFLNYLYLYPQVDKYKKWYIKEESTTWRNKLYFYCILSNNFIIAGVYLSMKFVGKKMLSIIKR</sequence>
<dbReference type="PANTHER" id="PTHR22916">
    <property type="entry name" value="GLYCOSYLTRANSFERASE"/>
    <property type="match status" value="1"/>
</dbReference>
<organism evidence="5 10">
    <name type="scientific">Phocaeicola vulgatus</name>
    <name type="common">Bacteroides vulgatus</name>
    <dbReference type="NCBI Taxonomy" id="821"/>
    <lineage>
        <taxon>Bacteria</taxon>
        <taxon>Pseudomonadati</taxon>
        <taxon>Bacteroidota</taxon>
        <taxon>Bacteroidia</taxon>
        <taxon>Bacteroidales</taxon>
        <taxon>Bacteroidaceae</taxon>
        <taxon>Phocaeicola</taxon>
    </lineage>
</organism>
<dbReference type="Gene3D" id="3.90.550.10">
    <property type="entry name" value="Spore Coat Polysaccharide Biosynthesis Protein SpsA, Chain A"/>
    <property type="match status" value="1"/>
</dbReference>
<evidence type="ECO:0000313" key="9">
    <source>
        <dbReference type="EMBL" id="MBU9139134.1"/>
    </source>
</evidence>
<dbReference type="EMBL" id="WDBZ01000002">
    <property type="protein sequence ID" value="KAB6456933.1"/>
    <property type="molecule type" value="Genomic_DNA"/>
</dbReference>
<dbReference type="AlphaFoldDB" id="A0A0P0M4V3"/>
<keyword evidence="2 6" id="KW-0808">Transferase</keyword>
<evidence type="ECO:0000256" key="3">
    <source>
        <dbReference type="SAM" id="Phobius"/>
    </source>
</evidence>
<dbReference type="InterPro" id="IPR029044">
    <property type="entry name" value="Nucleotide-diphossugar_trans"/>
</dbReference>
<reference evidence="11 12" key="3">
    <citation type="journal article" date="2019" name="Nat. Med.">
        <title>A library of human gut bacterial isolates paired with longitudinal multiomics data enables mechanistic microbiome research.</title>
        <authorList>
            <person name="Poyet M."/>
            <person name="Groussin M."/>
            <person name="Gibbons S.M."/>
            <person name="Avila-Pacheco J."/>
            <person name="Jiang X."/>
            <person name="Kearney S.M."/>
            <person name="Perrotta A.R."/>
            <person name="Berdy B."/>
            <person name="Zhao S."/>
            <person name="Lieberman T.D."/>
            <person name="Swanson P.K."/>
            <person name="Smith M."/>
            <person name="Roesemann S."/>
            <person name="Alexander J.E."/>
            <person name="Rich S.A."/>
            <person name="Livny J."/>
            <person name="Vlamakis H."/>
            <person name="Clish C."/>
            <person name="Bullock K."/>
            <person name="Deik A."/>
            <person name="Scott J."/>
            <person name="Pierce K.A."/>
            <person name="Xavier R.J."/>
            <person name="Alm E.J."/>
        </authorList>
    </citation>
    <scope>NUCLEOTIDE SEQUENCE [LARGE SCALE GENOMIC DNA]</scope>
    <source>
        <strain evidence="8 11">BIOML-A140</strain>
        <strain evidence="7 13">BIOML-A141</strain>
        <strain evidence="6 12">BIOML-A9</strain>
    </source>
</reference>
<evidence type="ECO:0000313" key="11">
    <source>
        <dbReference type="Proteomes" id="UP000468344"/>
    </source>
</evidence>
<keyword evidence="3" id="KW-0812">Transmembrane</keyword>
<dbReference type="Proteomes" id="UP000736888">
    <property type="component" value="Unassembled WGS sequence"/>
</dbReference>
<dbReference type="PANTHER" id="PTHR22916:SF51">
    <property type="entry name" value="GLYCOSYLTRANSFERASE EPSH-RELATED"/>
    <property type="match status" value="1"/>
</dbReference>
<evidence type="ECO:0000256" key="2">
    <source>
        <dbReference type="ARBA" id="ARBA00022679"/>
    </source>
</evidence>
<reference evidence="10" key="1">
    <citation type="submission" date="2015-10" db="EMBL/GenBank/DDBJ databases">
        <title>Extensive mobilome-driven genome diversification in gut-associated Bacteroides vulgatus mpk.</title>
        <authorList>
            <person name="Beier S."/>
            <person name="Lange A."/>
            <person name="Huson D.H."/>
            <person name="Frick J.-S."/>
            <person name="Autenrieth I.B."/>
        </authorList>
    </citation>
    <scope>NUCLEOTIDE SEQUENCE [LARGE SCALE GENOMIC DNA]</scope>
    <source>
        <strain evidence="10">mpk</strain>
    </source>
</reference>
<dbReference type="InterPro" id="IPR001173">
    <property type="entry name" value="Glyco_trans_2-like"/>
</dbReference>
<dbReference type="PATRIC" id="fig|821.40.peg.4147"/>
<dbReference type="EMBL" id="WDBY01000003">
    <property type="protein sequence ID" value="KAB6481339.1"/>
    <property type="molecule type" value="Genomic_DNA"/>
</dbReference>
<keyword evidence="3" id="KW-0472">Membrane</keyword>